<feature type="region of interest" description="Disordered" evidence="1">
    <location>
        <begin position="140"/>
        <end position="159"/>
    </location>
</feature>
<protein>
    <submittedName>
        <fullName evidence="2">Uncharacterized protein</fullName>
    </submittedName>
</protein>
<feature type="non-terminal residue" evidence="2">
    <location>
        <position position="1"/>
    </location>
</feature>
<feature type="compositionally biased region" description="Polar residues" evidence="1">
    <location>
        <begin position="140"/>
        <end position="150"/>
    </location>
</feature>
<dbReference type="EMBL" id="HACG01017142">
    <property type="protein sequence ID" value="CEK64007.1"/>
    <property type="molecule type" value="Transcribed_RNA"/>
</dbReference>
<evidence type="ECO:0000256" key="1">
    <source>
        <dbReference type="SAM" id="MobiDB-lite"/>
    </source>
</evidence>
<reference evidence="2" key="1">
    <citation type="submission" date="2014-12" db="EMBL/GenBank/DDBJ databases">
        <title>Insight into the proteome of Arion vulgaris.</title>
        <authorList>
            <person name="Aradska J."/>
            <person name="Bulat T."/>
            <person name="Smidak R."/>
            <person name="Sarate P."/>
            <person name="Gangsoo J."/>
            <person name="Sialana F."/>
            <person name="Bilban M."/>
            <person name="Lubec G."/>
        </authorList>
    </citation>
    <scope>NUCLEOTIDE SEQUENCE</scope>
    <source>
        <tissue evidence="2">Skin</tissue>
    </source>
</reference>
<organism evidence="2">
    <name type="scientific">Arion vulgaris</name>
    <dbReference type="NCBI Taxonomy" id="1028688"/>
    <lineage>
        <taxon>Eukaryota</taxon>
        <taxon>Metazoa</taxon>
        <taxon>Spiralia</taxon>
        <taxon>Lophotrochozoa</taxon>
        <taxon>Mollusca</taxon>
        <taxon>Gastropoda</taxon>
        <taxon>Heterobranchia</taxon>
        <taxon>Euthyneura</taxon>
        <taxon>Panpulmonata</taxon>
        <taxon>Eupulmonata</taxon>
        <taxon>Stylommatophora</taxon>
        <taxon>Helicina</taxon>
        <taxon>Arionoidea</taxon>
        <taxon>Arionidae</taxon>
        <taxon>Arion</taxon>
    </lineage>
</organism>
<gene>
    <name evidence="2" type="primary">ORF50353</name>
</gene>
<name>A0A0B6Z6L6_9EUPU</name>
<proteinExistence type="predicted"/>
<evidence type="ECO:0000313" key="2">
    <source>
        <dbReference type="EMBL" id="CEK64007.1"/>
    </source>
</evidence>
<sequence>VNPTIHNLGHVVKREMIEAPFATVVGQDGATYLNLSVEATNISSILKGKHVTAAVKSTNPLKGHGRVLRSPVGNMIVKTTLVPPRMSQQQEASEAKPSVTFSLLCPKKPQVEECTYSVPRTVSVMSSQVNQSPQRIVIRQQPSQQSSLATASHAAANKPSENTLTVINFSQELPTNNLKTFSYSTDDSNTPKTASEILLQRLKLQSKLVPVTEPNPTNENRVQESH</sequence>
<dbReference type="AlphaFoldDB" id="A0A0B6Z6L6"/>
<accession>A0A0B6Z6L6</accession>